<comment type="caution">
    <text evidence="2">The sequence shown here is derived from an EMBL/GenBank/DDBJ whole genome shotgun (WGS) entry which is preliminary data.</text>
</comment>
<proteinExistence type="predicted"/>
<reference evidence="3" key="1">
    <citation type="journal article" date="2019" name="Int. J. Syst. Evol. Microbiol.">
        <title>The Global Catalogue of Microorganisms (GCM) 10K type strain sequencing project: providing services to taxonomists for standard genome sequencing and annotation.</title>
        <authorList>
            <consortium name="The Broad Institute Genomics Platform"/>
            <consortium name="The Broad Institute Genome Sequencing Center for Infectious Disease"/>
            <person name="Wu L."/>
            <person name="Ma J."/>
        </authorList>
    </citation>
    <scope>NUCLEOTIDE SEQUENCE [LARGE SCALE GENOMIC DNA]</scope>
    <source>
        <strain evidence="3">CECT 8472</strain>
    </source>
</reference>
<evidence type="ECO:0000313" key="3">
    <source>
        <dbReference type="Proteomes" id="UP001595799"/>
    </source>
</evidence>
<dbReference type="InterPro" id="IPR027367">
    <property type="entry name" value="Gly-zipper_YMGG"/>
</dbReference>
<evidence type="ECO:0000313" key="2">
    <source>
        <dbReference type="EMBL" id="MFC4351337.1"/>
    </source>
</evidence>
<sequence length="57" mass="5165">MDTTTQRTLSGGAIGSAGGAAIGALAGGSLVTGALIGGAAGAAVGYLTSDDDVRVGN</sequence>
<name>A0ABV8UJ85_9PROT</name>
<dbReference type="Proteomes" id="UP001595799">
    <property type="component" value="Unassembled WGS sequence"/>
</dbReference>
<protein>
    <submittedName>
        <fullName evidence="2">YMGG-like glycine zipper-containing protein</fullName>
    </submittedName>
</protein>
<dbReference type="Pfam" id="PF13441">
    <property type="entry name" value="Gly-zipper_YMGG"/>
    <property type="match status" value="1"/>
</dbReference>
<dbReference type="EMBL" id="JBHSCW010000003">
    <property type="protein sequence ID" value="MFC4351337.1"/>
    <property type="molecule type" value="Genomic_DNA"/>
</dbReference>
<dbReference type="RefSeq" id="WP_382421672.1">
    <property type="nucleotide sequence ID" value="NZ_JBHSCW010000003.1"/>
</dbReference>
<keyword evidence="3" id="KW-1185">Reference proteome</keyword>
<accession>A0ABV8UJ85</accession>
<organism evidence="2 3">
    <name type="scientific">Fodinicurvata halophila</name>
    <dbReference type="NCBI Taxonomy" id="1419723"/>
    <lineage>
        <taxon>Bacteria</taxon>
        <taxon>Pseudomonadati</taxon>
        <taxon>Pseudomonadota</taxon>
        <taxon>Alphaproteobacteria</taxon>
        <taxon>Rhodospirillales</taxon>
        <taxon>Rhodovibrionaceae</taxon>
        <taxon>Fodinicurvata</taxon>
    </lineage>
</organism>
<feature type="domain" description="YMGG-like Gly-zipper" evidence="1">
    <location>
        <begin position="6"/>
        <end position="49"/>
    </location>
</feature>
<gene>
    <name evidence="2" type="ORF">ACFOW6_07265</name>
</gene>
<evidence type="ECO:0000259" key="1">
    <source>
        <dbReference type="Pfam" id="PF13441"/>
    </source>
</evidence>